<dbReference type="SMART" id="SM00879">
    <property type="entry name" value="Brix"/>
    <property type="match status" value="1"/>
</dbReference>
<dbReference type="Pfam" id="PF04427">
    <property type="entry name" value="Brix"/>
    <property type="match status" value="1"/>
</dbReference>
<keyword evidence="5" id="KW-1185">Reference proteome</keyword>
<dbReference type="Proteomes" id="UP001165090">
    <property type="component" value="Unassembled WGS sequence"/>
</dbReference>
<evidence type="ECO:0000256" key="2">
    <source>
        <dbReference type="SAM" id="SignalP"/>
    </source>
</evidence>
<organism evidence="4 5">
    <name type="scientific">Volvox africanus</name>
    <dbReference type="NCBI Taxonomy" id="51714"/>
    <lineage>
        <taxon>Eukaryota</taxon>
        <taxon>Viridiplantae</taxon>
        <taxon>Chlorophyta</taxon>
        <taxon>core chlorophytes</taxon>
        <taxon>Chlorophyceae</taxon>
        <taxon>CS clade</taxon>
        <taxon>Chlamydomonadales</taxon>
        <taxon>Volvocaceae</taxon>
        <taxon>Volvox</taxon>
    </lineage>
</organism>
<comment type="caution">
    <text evidence="4">The sequence shown here is derived from an EMBL/GenBank/DDBJ whole genome shotgun (WGS) entry which is preliminary data.</text>
</comment>
<dbReference type="SUPFAM" id="SSF52954">
    <property type="entry name" value="Class II aaRS ABD-related"/>
    <property type="match status" value="1"/>
</dbReference>
<feature type="compositionally biased region" description="Polar residues" evidence="1">
    <location>
        <begin position="95"/>
        <end position="109"/>
    </location>
</feature>
<dbReference type="PROSITE" id="PS50833">
    <property type="entry name" value="BRIX"/>
    <property type="match status" value="1"/>
</dbReference>
<evidence type="ECO:0000313" key="5">
    <source>
        <dbReference type="Proteomes" id="UP001165090"/>
    </source>
</evidence>
<dbReference type="InterPro" id="IPR007109">
    <property type="entry name" value="Brix"/>
</dbReference>
<dbReference type="EMBL" id="BSDZ01000101">
    <property type="protein sequence ID" value="GLI70834.1"/>
    <property type="molecule type" value="Genomic_DNA"/>
</dbReference>
<sequence length="402" mass="46684">MLMLLMFVVRSHIGWGLTCKVGIQAAIGSTVHRRHHMSAVFTYLFTREREWGQHSTEDCSKSFRFLVHRVAQYEDVTPCIRLTALQLTYQRSKSLGTKQAHNQTTPSALQKTKTKERQKRQKEATRAEELGLEPPPKPVQHTLENTREADDTMVDPTDEEVMADENDDEFAAHFANARPPKVLITTSYKPSKIMYTFLSEMLELLPCAEYYKRNGFPLKKIVKFAANRGYTDLMVFNEDRKQVNGLLLVHLPDGPTAHFRLSNLKLGRDIKGHGRSTSHKPELILNHFDTRLGHRLGRMLASLFPQDPQFRGRRVVTFHNQRDFIFLRHHRYIFEEKETRDQAAKDPAKAKKKAVIARLQELGPRFTLKLLSLQKGTFDSRNGEFEWLPKKENKTSRRRFFL</sequence>
<feature type="chain" id="PRO_5046652057" description="Brix domain-containing protein" evidence="2">
    <location>
        <begin position="17"/>
        <end position="402"/>
    </location>
</feature>
<name>A0ABQ5SN61_9CHLO</name>
<keyword evidence="2" id="KW-0732">Signal</keyword>
<evidence type="ECO:0000256" key="1">
    <source>
        <dbReference type="SAM" id="MobiDB-lite"/>
    </source>
</evidence>
<feature type="signal peptide" evidence="2">
    <location>
        <begin position="1"/>
        <end position="16"/>
    </location>
</feature>
<accession>A0ABQ5SN61</accession>
<gene>
    <name evidence="4" type="ORF">VaNZ11_015847</name>
</gene>
<reference evidence="4 5" key="1">
    <citation type="journal article" date="2023" name="IScience">
        <title>Expanded male sex-determining region conserved during the evolution of homothallism in the green alga Volvox.</title>
        <authorList>
            <person name="Yamamoto K."/>
            <person name="Matsuzaki R."/>
            <person name="Mahakham W."/>
            <person name="Heman W."/>
            <person name="Sekimoto H."/>
            <person name="Kawachi M."/>
            <person name="Minakuchi Y."/>
            <person name="Toyoda A."/>
            <person name="Nozaki H."/>
        </authorList>
    </citation>
    <scope>NUCLEOTIDE SEQUENCE [LARGE SCALE GENOMIC DNA]</scope>
    <source>
        <strain evidence="4 5">NIES-4468</strain>
    </source>
</reference>
<evidence type="ECO:0000313" key="4">
    <source>
        <dbReference type="EMBL" id="GLI70834.1"/>
    </source>
</evidence>
<feature type="domain" description="Brix" evidence="3">
    <location>
        <begin position="180"/>
        <end position="379"/>
    </location>
</feature>
<protein>
    <recommendedName>
        <fullName evidence="3">Brix domain-containing protein</fullName>
    </recommendedName>
</protein>
<proteinExistence type="predicted"/>
<feature type="region of interest" description="Disordered" evidence="1">
    <location>
        <begin position="95"/>
        <end position="144"/>
    </location>
</feature>
<dbReference type="Gene3D" id="3.40.50.10480">
    <property type="entry name" value="Probable brix-domain ribosomal biogenesis protein"/>
    <property type="match status" value="1"/>
</dbReference>
<dbReference type="PANTHER" id="PTHR22734">
    <property type="entry name" value="U3 SMALL NUCLEOLAR RIBONUCLEOPROTEIN PROTEIN IMP4"/>
    <property type="match status" value="1"/>
</dbReference>
<dbReference type="InterPro" id="IPR044281">
    <property type="entry name" value="IMP4/RPF1"/>
</dbReference>
<dbReference type="PANTHER" id="PTHR22734:SF3">
    <property type="entry name" value="RIBOSOME PRODUCTION FACTOR 1"/>
    <property type="match status" value="1"/>
</dbReference>
<evidence type="ECO:0000259" key="3">
    <source>
        <dbReference type="PROSITE" id="PS50833"/>
    </source>
</evidence>